<comment type="caution">
    <text evidence="2">The sequence shown here is derived from an EMBL/GenBank/DDBJ whole genome shotgun (WGS) entry which is preliminary data.</text>
</comment>
<proteinExistence type="predicted"/>
<evidence type="ECO:0000313" key="2">
    <source>
        <dbReference type="EMBL" id="MDC7674646.1"/>
    </source>
</evidence>
<accession>A0ABT5HEF8</accession>
<dbReference type="RefSeq" id="WP_272742972.1">
    <property type="nucleotide sequence ID" value="NZ_JAQQKV010000001.1"/>
</dbReference>
<feature type="region of interest" description="Disordered" evidence="1">
    <location>
        <begin position="22"/>
        <end position="53"/>
    </location>
</feature>
<gene>
    <name evidence="2" type="ORF">PQU98_00725</name>
</gene>
<name>A0ABT5HEF8_9CAUL</name>
<keyword evidence="3" id="KW-1185">Reference proteome</keyword>
<sequence length="53" mass="5740">MSFSDGLWQYLVHTAPALLKNPDAPALKQRQVNTSQAGPHVGGTPKNGELKRL</sequence>
<evidence type="ECO:0000313" key="3">
    <source>
        <dbReference type="Proteomes" id="UP001218579"/>
    </source>
</evidence>
<evidence type="ECO:0008006" key="4">
    <source>
        <dbReference type="Google" id="ProtNLM"/>
    </source>
</evidence>
<dbReference type="EMBL" id="JAQQKV010000001">
    <property type="protein sequence ID" value="MDC7674646.1"/>
    <property type="molecule type" value="Genomic_DNA"/>
</dbReference>
<evidence type="ECO:0000256" key="1">
    <source>
        <dbReference type="SAM" id="MobiDB-lite"/>
    </source>
</evidence>
<reference evidence="2 3" key="1">
    <citation type="submission" date="2023-01" db="EMBL/GenBank/DDBJ databases">
        <title>Novel species of the genus Asticcacaulis isolated from rivers.</title>
        <authorList>
            <person name="Lu H."/>
        </authorList>
    </citation>
    <scope>NUCLEOTIDE SEQUENCE [LARGE SCALE GENOMIC DNA]</scope>
    <source>
        <strain evidence="2 3">LKC15W</strain>
    </source>
</reference>
<dbReference type="Proteomes" id="UP001218579">
    <property type="component" value="Unassembled WGS sequence"/>
</dbReference>
<organism evidence="2 3">
    <name type="scientific">Asticcacaulis machinosus</name>
    <dbReference type="NCBI Taxonomy" id="2984211"/>
    <lineage>
        <taxon>Bacteria</taxon>
        <taxon>Pseudomonadati</taxon>
        <taxon>Pseudomonadota</taxon>
        <taxon>Alphaproteobacteria</taxon>
        <taxon>Caulobacterales</taxon>
        <taxon>Caulobacteraceae</taxon>
        <taxon>Asticcacaulis</taxon>
    </lineage>
</organism>
<protein>
    <recommendedName>
        <fullName evidence="4">Transposase</fullName>
    </recommendedName>
</protein>